<feature type="domain" description="Peptidase M16 C-terminal" evidence="4">
    <location>
        <begin position="171"/>
        <end position="339"/>
    </location>
</feature>
<evidence type="ECO:0000256" key="1">
    <source>
        <dbReference type="ARBA" id="ARBA00007261"/>
    </source>
</evidence>
<dbReference type="RefSeq" id="WP_192784247.1">
    <property type="nucleotide sequence ID" value="NZ_JADBEK010000001.1"/>
</dbReference>
<comment type="similarity">
    <text evidence="1 2">Belongs to the peptidase M16 family.</text>
</comment>
<dbReference type="Proteomes" id="UP000633509">
    <property type="component" value="Unassembled WGS sequence"/>
</dbReference>
<dbReference type="SUPFAM" id="SSF63411">
    <property type="entry name" value="LuxS/MPP-like metallohydrolase"/>
    <property type="match status" value="2"/>
</dbReference>
<dbReference type="InterPro" id="IPR050361">
    <property type="entry name" value="MPP/UQCRC_Complex"/>
</dbReference>
<dbReference type="Pfam" id="PF00675">
    <property type="entry name" value="Peptidase_M16"/>
    <property type="match status" value="1"/>
</dbReference>
<evidence type="ECO:0000259" key="4">
    <source>
        <dbReference type="Pfam" id="PF05193"/>
    </source>
</evidence>
<evidence type="ECO:0000259" key="3">
    <source>
        <dbReference type="Pfam" id="PF00675"/>
    </source>
</evidence>
<feature type="domain" description="Peptidase M16 N-terminal" evidence="3">
    <location>
        <begin position="16"/>
        <end position="102"/>
    </location>
</feature>
<dbReference type="PANTHER" id="PTHR11851">
    <property type="entry name" value="METALLOPROTEASE"/>
    <property type="match status" value="1"/>
</dbReference>
<dbReference type="Pfam" id="PF05193">
    <property type="entry name" value="Peptidase_M16_C"/>
    <property type="match status" value="1"/>
</dbReference>
<dbReference type="InterPro" id="IPR007863">
    <property type="entry name" value="Peptidase_M16_C"/>
</dbReference>
<gene>
    <name evidence="5" type="ORF">H4W80_001344</name>
</gene>
<protein>
    <submittedName>
        <fullName evidence="5">Zn-dependent peptidase</fullName>
    </submittedName>
</protein>
<dbReference type="PROSITE" id="PS00143">
    <property type="entry name" value="INSULINASE"/>
    <property type="match status" value="1"/>
</dbReference>
<evidence type="ECO:0000313" key="6">
    <source>
        <dbReference type="Proteomes" id="UP000633509"/>
    </source>
</evidence>
<dbReference type="EMBL" id="JADBEK010000001">
    <property type="protein sequence ID" value="MBE1583086.1"/>
    <property type="molecule type" value="Genomic_DNA"/>
</dbReference>
<comment type="caution">
    <text evidence="5">The sequence shown here is derived from an EMBL/GenBank/DDBJ whole genome shotgun (WGS) entry which is preliminary data.</text>
</comment>
<dbReference type="InterPro" id="IPR011765">
    <property type="entry name" value="Pept_M16_N"/>
</dbReference>
<dbReference type="InterPro" id="IPR011249">
    <property type="entry name" value="Metalloenz_LuxS/M16"/>
</dbReference>
<dbReference type="PANTHER" id="PTHR11851:SF49">
    <property type="entry name" value="MITOCHONDRIAL-PROCESSING PEPTIDASE SUBUNIT ALPHA"/>
    <property type="match status" value="1"/>
</dbReference>
<organism evidence="5 6">
    <name type="scientific">Nonomuraea angiospora</name>
    <dbReference type="NCBI Taxonomy" id="46172"/>
    <lineage>
        <taxon>Bacteria</taxon>
        <taxon>Bacillati</taxon>
        <taxon>Actinomycetota</taxon>
        <taxon>Actinomycetes</taxon>
        <taxon>Streptosporangiales</taxon>
        <taxon>Streptosporangiaceae</taxon>
        <taxon>Nonomuraea</taxon>
    </lineage>
</organism>
<evidence type="ECO:0000256" key="2">
    <source>
        <dbReference type="RuleBase" id="RU004447"/>
    </source>
</evidence>
<name>A0ABR9LR07_9ACTN</name>
<proteinExistence type="inferred from homology"/>
<keyword evidence="6" id="KW-1185">Reference proteome</keyword>
<accession>A0ABR9LR07</accession>
<reference evidence="5 6" key="1">
    <citation type="submission" date="2020-10" db="EMBL/GenBank/DDBJ databases">
        <title>Sequencing the genomes of 1000 actinobacteria strains.</title>
        <authorList>
            <person name="Klenk H.-P."/>
        </authorList>
    </citation>
    <scope>NUCLEOTIDE SEQUENCE [LARGE SCALE GENOMIC DNA]</scope>
    <source>
        <strain evidence="5 6">DSM 43173</strain>
    </source>
</reference>
<dbReference type="InterPro" id="IPR001431">
    <property type="entry name" value="Pept_M16_Zn_BS"/>
</dbReference>
<sequence>MRDRCTELELDNGLRTILAEDRTMPVVTVAVRYGAGARHENHSGQAHLLEHLMFQGSREVAPGEHVRLVESLGGQANARTSMDSTYYAQTLPKDGLELALWLEGERLRTFLDTAGQDRLDAQRKVVANERLETIDNIPYGTAEELLLAHLFPPGHPYHHHPVGTRNGIETVSLDDLTAFFTRFYTPRNAVVAVVGDFPATTAAKWAKKYLGQIPATTPPPRPPPEPPISATGVRRLEVTGRIPGKLFLGHRVAPAGTPAFDAARVTSVMLGHGRGGPLWRRLAHDRDLVTDLRFRLTPLVGGASLGIAEITPRPGVTPAAAEEAYQEELAAFATDGCADTDLRWATTRLESGWAARLETTGGRAEELTWHALLTGAAAHTGRLLPRLREVTAADVRRCAAEWADAAGRVVLTYQTRSP</sequence>
<dbReference type="Gene3D" id="3.30.830.10">
    <property type="entry name" value="Metalloenzyme, LuxS/M16 peptidase-like"/>
    <property type="match status" value="2"/>
</dbReference>
<evidence type="ECO:0000313" key="5">
    <source>
        <dbReference type="EMBL" id="MBE1583086.1"/>
    </source>
</evidence>